<evidence type="ECO:0000256" key="1">
    <source>
        <dbReference type="ARBA" id="ARBA00022729"/>
    </source>
</evidence>
<dbReference type="GO" id="GO:0019867">
    <property type="term" value="C:outer membrane"/>
    <property type="evidence" value="ECO:0007669"/>
    <property type="project" value="InterPro"/>
</dbReference>
<sequence>MRGFYLMNMMNTMRRGLATTAMSLVCLMAGTMNTLAATDAGTELVSQIDAAAGEETNGISTEAAQTPSGPASDPELIRKQTNAAAEEAADTNASEAEVAAFSNESAQVEAENAGEAAMTENTDTNAAAEAQEAEAPAEIYAGRFTTTAYCSCRRCCRGGKNRTKSGTIPQAGHTISADLRVFPLGTKLRINGVVYTVEDSGSGIRGNKLDIFFNSHSQALQYGKRSADVYIVR</sequence>
<dbReference type="InterPro" id="IPR051933">
    <property type="entry name" value="Resuscitation_pf_RpfB"/>
</dbReference>
<dbReference type="Pfam" id="PF06725">
    <property type="entry name" value="3D"/>
    <property type="match status" value="1"/>
</dbReference>
<dbReference type="GO" id="GO:0004553">
    <property type="term" value="F:hydrolase activity, hydrolyzing O-glycosyl compounds"/>
    <property type="evidence" value="ECO:0007669"/>
    <property type="project" value="InterPro"/>
</dbReference>
<feature type="chain" id="PRO_5038654438" description="3D domain-containing protein" evidence="3">
    <location>
        <begin position="37"/>
        <end position="233"/>
    </location>
</feature>
<protein>
    <recommendedName>
        <fullName evidence="4">3D domain-containing protein</fullName>
    </recommendedName>
</protein>
<dbReference type="GO" id="GO:0009254">
    <property type="term" value="P:peptidoglycan turnover"/>
    <property type="evidence" value="ECO:0007669"/>
    <property type="project" value="InterPro"/>
</dbReference>
<feature type="domain" description="3D" evidence="4">
    <location>
        <begin position="174"/>
        <end position="232"/>
    </location>
</feature>
<evidence type="ECO:0000256" key="3">
    <source>
        <dbReference type="SAM" id="SignalP"/>
    </source>
</evidence>
<evidence type="ECO:0000256" key="2">
    <source>
        <dbReference type="SAM" id="MobiDB-lite"/>
    </source>
</evidence>
<dbReference type="CDD" id="cd14667">
    <property type="entry name" value="3D_containing_proteins"/>
    <property type="match status" value="1"/>
</dbReference>
<dbReference type="InterPro" id="IPR010611">
    <property type="entry name" value="3D_dom"/>
</dbReference>
<dbReference type="Gene3D" id="2.40.40.10">
    <property type="entry name" value="RlpA-like domain"/>
    <property type="match status" value="1"/>
</dbReference>
<organism evidence="5 6">
    <name type="scientific">Clostridium fessum</name>
    <dbReference type="NCBI Taxonomy" id="2126740"/>
    <lineage>
        <taxon>Bacteria</taxon>
        <taxon>Bacillati</taxon>
        <taxon>Bacillota</taxon>
        <taxon>Clostridia</taxon>
        <taxon>Eubacteriales</taxon>
        <taxon>Clostridiaceae</taxon>
        <taxon>Clostridium</taxon>
    </lineage>
</organism>
<dbReference type="EMBL" id="PYLO01000003">
    <property type="protein sequence ID" value="PST36885.1"/>
    <property type="molecule type" value="Genomic_DNA"/>
</dbReference>
<dbReference type="Proteomes" id="UP000241048">
    <property type="component" value="Unassembled WGS sequence"/>
</dbReference>
<gene>
    <name evidence="5" type="ORF">C7U56_10010</name>
</gene>
<feature type="region of interest" description="Disordered" evidence="2">
    <location>
        <begin position="56"/>
        <end position="75"/>
    </location>
</feature>
<keyword evidence="1 3" id="KW-0732">Signal</keyword>
<feature type="region of interest" description="Disordered" evidence="2">
    <location>
        <begin position="81"/>
        <end position="116"/>
    </location>
</feature>
<dbReference type="InterPro" id="IPR059180">
    <property type="entry name" value="3D_YorM"/>
</dbReference>
<feature type="compositionally biased region" description="Polar residues" evidence="2">
    <location>
        <begin position="57"/>
        <end position="69"/>
    </location>
</feature>
<dbReference type="InterPro" id="IPR036908">
    <property type="entry name" value="RlpA-like_sf"/>
</dbReference>
<keyword evidence="6" id="KW-1185">Reference proteome</keyword>
<feature type="signal peptide" evidence="3">
    <location>
        <begin position="1"/>
        <end position="36"/>
    </location>
</feature>
<name>A0A2T3FNP1_9CLOT</name>
<dbReference type="SUPFAM" id="SSF50685">
    <property type="entry name" value="Barwin-like endoglucanases"/>
    <property type="match status" value="1"/>
</dbReference>
<feature type="compositionally biased region" description="Low complexity" evidence="2">
    <location>
        <begin position="83"/>
        <end position="97"/>
    </location>
</feature>
<comment type="caution">
    <text evidence="5">The sequence shown here is derived from an EMBL/GenBank/DDBJ whole genome shotgun (WGS) entry which is preliminary data.</text>
</comment>
<evidence type="ECO:0000313" key="5">
    <source>
        <dbReference type="EMBL" id="PST36885.1"/>
    </source>
</evidence>
<accession>A0A2T3FNP1</accession>
<dbReference type="AlphaFoldDB" id="A0A2T3FNP1"/>
<reference evidence="5 6" key="1">
    <citation type="submission" date="2018-03" db="EMBL/GenBank/DDBJ databases">
        <title>Lachnoclostridium SNUG30386 gen.nov., sp.nov., isolated from human faeces.</title>
        <authorList>
            <person name="Seo B."/>
            <person name="Jeon K."/>
            <person name="Ko G."/>
        </authorList>
    </citation>
    <scope>NUCLEOTIDE SEQUENCE [LARGE SCALE GENOMIC DNA]</scope>
    <source>
        <strain evidence="5 6">SNUG30386</strain>
    </source>
</reference>
<evidence type="ECO:0000313" key="6">
    <source>
        <dbReference type="Proteomes" id="UP000241048"/>
    </source>
</evidence>
<dbReference type="PANTHER" id="PTHR39160">
    <property type="entry name" value="CELL WALL-BINDING PROTEIN YOCH"/>
    <property type="match status" value="1"/>
</dbReference>
<evidence type="ECO:0000259" key="4">
    <source>
        <dbReference type="Pfam" id="PF06725"/>
    </source>
</evidence>
<proteinExistence type="predicted"/>
<dbReference type="PANTHER" id="PTHR39160:SF4">
    <property type="entry name" value="RESUSCITATION-PROMOTING FACTOR RPFB"/>
    <property type="match status" value="1"/>
</dbReference>